<evidence type="ECO:0000256" key="8">
    <source>
        <dbReference type="ARBA" id="ARBA00039866"/>
    </source>
</evidence>
<evidence type="ECO:0000313" key="12">
    <source>
        <dbReference type="Proteomes" id="UP000532440"/>
    </source>
</evidence>
<keyword evidence="3" id="KW-0808">Transferase</keyword>
<name>A0A7W8HJC5_9BURK</name>
<evidence type="ECO:0000256" key="3">
    <source>
        <dbReference type="ARBA" id="ARBA00022679"/>
    </source>
</evidence>
<dbReference type="Pfam" id="PF13444">
    <property type="entry name" value="Acetyltransf_5"/>
    <property type="match status" value="1"/>
</dbReference>
<keyword evidence="4" id="KW-0443">Lipid metabolism</keyword>
<dbReference type="InterPro" id="IPR016181">
    <property type="entry name" value="Acyl_CoA_acyltransferase"/>
</dbReference>
<dbReference type="Gene3D" id="3.40.630.30">
    <property type="match status" value="1"/>
</dbReference>
<sequence>MTAVHADARLPALLKAPSTPSPAPIARAGDLVVTVAETPEEVEQALRLRYRVFVGELGASHGARDGVDRDIFDPYCRHLVVSDSASGAVVGTYRVMLPEQARLLGCLYSDREFWLTRLNPLRDSIVELGRACVHPDYRTGATIMLLWSGIGALLASCGHRHLLGCVSVPLADGGAHASRLYHSLARRHLADETLRVWPRQRLDLGAGTEAAGAGDAPIPPLMRGYLRAGAKLLGEPSRDDEFGCADFPMMLRLDELTGRYQRRFMQ</sequence>
<dbReference type="PANTHER" id="PTHR37323">
    <property type="entry name" value="GCN5-RELATED N-ACETYLTRANSFERASE"/>
    <property type="match status" value="1"/>
</dbReference>
<reference evidence="11 12" key="1">
    <citation type="submission" date="2020-08" db="EMBL/GenBank/DDBJ databases">
        <title>Genomic Encyclopedia of Type Strains, Phase IV (KMG-IV): sequencing the most valuable type-strain genomes for metagenomic binning, comparative biology and taxonomic classification.</title>
        <authorList>
            <person name="Goeker M."/>
        </authorList>
    </citation>
    <scope>NUCLEOTIDE SEQUENCE [LARGE SCALE GENOMIC DNA]</scope>
    <source>
        <strain evidence="11 12">DSM 29781</strain>
    </source>
</reference>
<comment type="caution">
    <text evidence="11">The sequence shown here is derived from an EMBL/GenBank/DDBJ whole genome shotgun (WGS) entry which is preliminary data.</text>
</comment>
<evidence type="ECO:0000256" key="7">
    <source>
        <dbReference type="ARBA" id="ARBA00039058"/>
    </source>
</evidence>
<comment type="function">
    <text evidence="9">Catalyzes the first step in the biosynthesis of ornithine lipids, which are phosphorus-free membrane lipids. Catalyzes the 3-hydroxyacyl-acyl carrier protein-dependent acylation of ornithine to form lyso-ornithine lipid (LOL).</text>
</comment>
<evidence type="ECO:0000256" key="10">
    <source>
        <dbReference type="ARBA" id="ARBA00047785"/>
    </source>
</evidence>
<evidence type="ECO:0000256" key="4">
    <source>
        <dbReference type="ARBA" id="ARBA00023098"/>
    </source>
</evidence>
<dbReference type="PANTHER" id="PTHR37323:SF1">
    <property type="entry name" value="L-ORNITHINE N(ALPHA)-ACYLTRANSFERASE"/>
    <property type="match status" value="1"/>
</dbReference>
<protein>
    <recommendedName>
        <fullName evidence="8">L-ornithine N(alpha)-acyltransferase</fullName>
        <ecNumber evidence="7">2.3.2.30</ecNumber>
    </recommendedName>
</protein>
<dbReference type="AlphaFoldDB" id="A0A7W8HJC5"/>
<dbReference type="Proteomes" id="UP000532440">
    <property type="component" value="Unassembled WGS sequence"/>
</dbReference>
<dbReference type="GO" id="GO:0006629">
    <property type="term" value="P:lipid metabolic process"/>
    <property type="evidence" value="ECO:0007669"/>
    <property type="project" value="UniProtKB-KW"/>
</dbReference>
<gene>
    <name evidence="11" type="ORF">HNQ70_003164</name>
</gene>
<keyword evidence="5" id="KW-0012">Acyltransferase</keyword>
<evidence type="ECO:0000256" key="2">
    <source>
        <dbReference type="ARBA" id="ARBA00022516"/>
    </source>
</evidence>
<evidence type="ECO:0000256" key="1">
    <source>
        <dbReference type="ARBA" id="ARBA00005189"/>
    </source>
</evidence>
<dbReference type="GO" id="GO:0043810">
    <property type="term" value="F:ornithine-acyl [acyl carrier protein] N-acyltransferase activity"/>
    <property type="evidence" value="ECO:0007669"/>
    <property type="project" value="UniProtKB-EC"/>
</dbReference>
<dbReference type="RefSeq" id="WP_183969444.1">
    <property type="nucleotide sequence ID" value="NZ_BAABEW010000024.1"/>
</dbReference>
<evidence type="ECO:0000256" key="6">
    <source>
        <dbReference type="ARBA" id="ARBA00038095"/>
    </source>
</evidence>
<comment type="pathway">
    <text evidence="1">Lipid metabolism.</text>
</comment>
<dbReference type="EMBL" id="JACHGB010000006">
    <property type="protein sequence ID" value="MBB5273136.1"/>
    <property type="molecule type" value="Genomic_DNA"/>
</dbReference>
<proteinExistence type="inferred from homology"/>
<dbReference type="EC" id="2.3.2.30" evidence="7"/>
<evidence type="ECO:0000256" key="9">
    <source>
        <dbReference type="ARBA" id="ARBA00045724"/>
    </source>
</evidence>
<evidence type="ECO:0000256" key="5">
    <source>
        <dbReference type="ARBA" id="ARBA00023315"/>
    </source>
</evidence>
<comment type="catalytic activity">
    <reaction evidence="10">
        <text>a (3R)-hydroxyacyl-[ACP] + L-ornithine = a lyso-ornithine lipid + holo-[ACP] + H(+)</text>
        <dbReference type="Rhea" id="RHEA:20633"/>
        <dbReference type="Rhea" id="RHEA-COMP:9685"/>
        <dbReference type="Rhea" id="RHEA-COMP:9945"/>
        <dbReference type="ChEBI" id="CHEBI:15378"/>
        <dbReference type="ChEBI" id="CHEBI:46911"/>
        <dbReference type="ChEBI" id="CHEBI:64479"/>
        <dbReference type="ChEBI" id="CHEBI:78827"/>
        <dbReference type="ChEBI" id="CHEBI:138482"/>
        <dbReference type="EC" id="2.3.2.30"/>
    </reaction>
    <physiologicalReaction direction="left-to-right" evidence="10">
        <dbReference type="Rhea" id="RHEA:20634"/>
    </physiologicalReaction>
</comment>
<dbReference type="SUPFAM" id="SSF55729">
    <property type="entry name" value="Acyl-CoA N-acyltransferases (Nat)"/>
    <property type="match status" value="1"/>
</dbReference>
<accession>A0A7W8HJC5</accession>
<comment type="similarity">
    <text evidence="6">Belongs to the acetyltransferase family. OlsB subfamily.</text>
</comment>
<organism evidence="11 12">
    <name type="scientific">Quisquiliibacterium transsilvanicum</name>
    <dbReference type="NCBI Taxonomy" id="1549638"/>
    <lineage>
        <taxon>Bacteria</taxon>
        <taxon>Pseudomonadati</taxon>
        <taxon>Pseudomonadota</taxon>
        <taxon>Betaproteobacteria</taxon>
        <taxon>Burkholderiales</taxon>
        <taxon>Burkholderiaceae</taxon>
        <taxon>Quisquiliibacterium</taxon>
    </lineage>
</organism>
<dbReference type="InterPro" id="IPR052351">
    <property type="entry name" value="Ornithine_N-alpha-AT"/>
</dbReference>
<evidence type="ECO:0000313" key="11">
    <source>
        <dbReference type="EMBL" id="MBB5273136.1"/>
    </source>
</evidence>
<keyword evidence="12" id="KW-1185">Reference proteome</keyword>
<keyword evidence="2" id="KW-0444">Lipid biosynthesis</keyword>